<reference evidence="1" key="1">
    <citation type="submission" date="2021-02" db="EMBL/GenBank/DDBJ databases">
        <authorList>
            <person name="Qin X."/>
            <person name="Gong M."/>
            <person name="Yang H."/>
        </authorList>
    </citation>
    <scope>NUCLEOTIDE SEQUENCE</scope>
</reference>
<organism evidence="1 2">
    <name type="scientific">Pseudomonas phage phiGM22-3</name>
    <dbReference type="NCBI Taxonomy" id="2816462"/>
    <lineage>
        <taxon>Viruses</taxon>
        <taxon>Duplodnaviria</taxon>
        <taxon>Heunggongvirae</taxon>
        <taxon>Uroviricota</taxon>
        <taxon>Caudoviricetes</taxon>
        <taxon>Autographivirales</taxon>
        <taxon>Autoscriptoviridae</taxon>
        <taxon>Tunggulvirus</taxon>
        <taxon>Tunggulvirus GM223</taxon>
    </lineage>
</organism>
<name>A0A8T8IX08_9CAUD</name>
<keyword evidence="2" id="KW-1185">Reference proteome</keyword>
<protein>
    <submittedName>
        <fullName evidence="1">Uncharacterized protein</fullName>
    </submittedName>
</protein>
<gene>
    <name evidence="1" type="ORF">phiGM223_24</name>
</gene>
<proteinExistence type="predicted"/>
<dbReference type="Proteomes" id="UP000676975">
    <property type="component" value="Segment"/>
</dbReference>
<evidence type="ECO:0000313" key="1">
    <source>
        <dbReference type="EMBL" id="QTZ83290.1"/>
    </source>
</evidence>
<dbReference type="EMBL" id="MW627366">
    <property type="protein sequence ID" value="QTZ83290.1"/>
    <property type="molecule type" value="Genomic_DNA"/>
</dbReference>
<evidence type="ECO:0000313" key="2">
    <source>
        <dbReference type="Proteomes" id="UP000676975"/>
    </source>
</evidence>
<accession>A0A8T8IX08</accession>
<sequence>MTHKRIAILIGGPADGRRVAVHDNHYTLYAQQAPRLRAHSMQAAEQAQVYDSGTRYSYRTFMAVNDVYLMCTDGMTDQQALARLVDRYPPEVQ</sequence>